<dbReference type="Pfam" id="PF00636">
    <property type="entry name" value="Ribonuclease_3"/>
    <property type="match status" value="1"/>
</dbReference>
<gene>
    <name evidence="2" type="ORF">C8A00DRAFT_18377</name>
</gene>
<dbReference type="Gene3D" id="1.10.1520.10">
    <property type="entry name" value="Ribonuclease III domain"/>
    <property type="match status" value="1"/>
</dbReference>
<protein>
    <submittedName>
        <fullName evidence="2">Ribonuclease III</fullName>
    </submittedName>
</protein>
<sequence>MDATSINDIINYRFRSEELRNEATLAAGASVSDVNVHGNAQGNKDLALIGDALIRLVIVDQGYTEGATTAESTSMVCDRGSNVSLERDGREHNLGKFIVKNPCQGEVVSRTTMASTVEALVGAAWLDSGKDFEQARAVMERLGVID</sequence>
<organism evidence="2 3">
    <name type="scientific">Chaetomidium leptoderma</name>
    <dbReference type="NCBI Taxonomy" id="669021"/>
    <lineage>
        <taxon>Eukaryota</taxon>
        <taxon>Fungi</taxon>
        <taxon>Dikarya</taxon>
        <taxon>Ascomycota</taxon>
        <taxon>Pezizomycotina</taxon>
        <taxon>Sordariomycetes</taxon>
        <taxon>Sordariomycetidae</taxon>
        <taxon>Sordariales</taxon>
        <taxon>Chaetomiaceae</taxon>
        <taxon>Chaetomidium</taxon>
    </lineage>
</organism>
<dbReference type="GO" id="GO:0006396">
    <property type="term" value="P:RNA processing"/>
    <property type="evidence" value="ECO:0007669"/>
    <property type="project" value="InterPro"/>
</dbReference>
<dbReference type="AlphaFoldDB" id="A0AAN6VFT3"/>
<dbReference type="Proteomes" id="UP001302745">
    <property type="component" value="Unassembled WGS sequence"/>
</dbReference>
<feature type="domain" description="RNase III" evidence="1">
    <location>
        <begin position="3"/>
        <end position="129"/>
    </location>
</feature>
<reference evidence="2" key="1">
    <citation type="journal article" date="2023" name="Mol. Phylogenet. Evol.">
        <title>Genome-scale phylogeny and comparative genomics of the fungal order Sordariales.</title>
        <authorList>
            <person name="Hensen N."/>
            <person name="Bonometti L."/>
            <person name="Westerberg I."/>
            <person name="Brannstrom I.O."/>
            <person name="Guillou S."/>
            <person name="Cros-Aarteil S."/>
            <person name="Calhoun S."/>
            <person name="Haridas S."/>
            <person name="Kuo A."/>
            <person name="Mondo S."/>
            <person name="Pangilinan J."/>
            <person name="Riley R."/>
            <person name="LaButti K."/>
            <person name="Andreopoulos B."/>
            <person name="Lipzen A."/>
            <person name="Chen C."/>
            <person name="Yan M."/>
            <person name="Daum C."/>
            <person name="Ng V."/>
            <person name="Clum A."/>
            <person name="Steindorff A."/>
            <person name="Ohm R.A."/>
            <person name="Martin F."/>
            <person name="Silar P."/>
            <person name="Natvig D.O."/>
            <person name="Lalanne C."/>
            <person name="Gautier V."/>
            <person name="Ament-Velasquez S.L."/>
            <person name="Kruys A."/>
            <person name="Hutchinson M.I."/>
            <person name="Powell A.J."/>
            <person name="Barry K."/>
            <person name="Miller A.N."/>
            <person name="Grigoriev I.V."/>
            <person name="Debuchy R."/>
            <person name="Gladieux P."/>
            <person name="Hiltunen Thoren M."/>
            <person name="Johannesson H."/>
        </authorList>
    </citation>
    <scope>NUCLEOTIDE SEQUENCE</scope>
    <source>
        <strain evidence="2">CBS 538.74</strain>
    </source>
</reference>
<dbReference type="EMBL" id="MU857103">
    <property type="protein sequence ID" value="KAK4150026.1"/>
    <property type="molecule type" value="Genomic_DNA"/>
</dbReference>
<dbReference type="GO" id="GO:0004525">
    <property type="term" value="F:ribonuclease III activity"/>
    <property type="evidence" value="ECO:0007669"/>
    <property type="project" value="InterPro"/>
</dbReference>
<accession>A0AAN6VFT3</accession>
<dbReference type="InterPro" id="IPR000999">
    <property type="entry name" value="RNase_III_dom"/>
</dbReference>
<evidence type="ECO:0000313" key="2">
    <source>
        <dbReference type="EMBL" id="KAK4150026.1"/>
    </source>
</evidence>
<dbReference type="SUPFAM" id="SSF69065">
    <property type="entry name" value="RNase III domain-like"/>
    <property type="match status" value="1"/>
</dbReference>
<evidence type="ECO:0000313" key="3">
    <source>
        <dbReference type="Proteomes" id="UP001302745"/>
    </source>
</evidence>
<comment type="caution">
    <text evidence="2">The sequence shown here is derived from an EMBL/GenBank/DDBJ whole genome shotgun (WGS) entry which is preliminary data.</text>
</comment>
<name>A0AAN6VFT3_9PEZI</name>
<keyword evidence="3" id="KW-1185">Reference proteome</keyword>
<reference evidence="2" key="2">
    <citation type="submission" date="2023-05" db="EMBL/GenBank/DDBJ databases">
        <authorList>
            <consortium name="Lawrence Berkeley National Laboratory"/>
            <person name="Steindorff A."/>
            <person name="Hensen N."/>
            <person name="Bonometti L."/>
            <person name="Westerberg I."/>
            <person name="Brannstrom I.O."/>
            <person name="Guillou S."/>
            <person name="Cros-Aarteil S."/>
            <person name="Calhoun S."/>
            <person name="Haridas S."/>
            <person name="Kuo A."/>
            <person name="Mondo S."/>
            <person name="Pangilinan J."/>
            <person name="Riley R."/>
            <person name="Labutti K."/>
            <person name="Andreopoulos B."/>
            <person name="Lipzen A."/>
            <person name="Chen C."/>
            <person name="Yanf M."/>
            <person name="Daum C."/>
            <person name="Ng V."/>
            <person name="Clum A."/>
            <person name="Ohm R."/>
            <person name="Martin F."/>
            <person name="Silar P."/>
            <person name="Natvig D."/>
            <person name="Lalanne C."/>
            <person name="Gautier V."/>
            <person name="Ament-Velasquez S.L."/>
            <person name="Kruys A."/>
            <person name="Hutchinson M.I."/>
            <person name="Powell A.J."/>
            <person name="Barry K."/>
            <person name="Miller A.N."/>
            <person name="Grigoriev I.V."/>
            <person name="Debuchy R."/>
            <person name="Gladieux P."/>
            <person name="Thoren M.H."/>
            <person name="Johannesson H."/>
        </authorList>
    </citation>
    <scope>NUCLEOTIDE SEQUENCE</scope>
    <source>
        <strain evidence="2">CBS 538.74</strain>
    </source>
</reference>
<evidence type="ECO:0000259" key="1">
    <source>
        <dbReference type="PROSITE" id="PS50142"/>
    </source>
</evidence>
<proteinExistence type="predicted"/>
<dbReference type="CDD" id="cd00593">
    <property type="entry name" value="RIBOc"/>
    <property type="match status" value="1"/>
</dbReference>
<dbReference type="PROSITE" id="PS50142">
    <property type="entry name" value="RNASE_3_2"/>
    <property type="match status" value="1"/>
</dbReference>
<dbReference type="InterPro" id="IPR036389">
    <property type="entry name" value="RNase_III_sf"/>
</dbReference>